<reference evidence="1 2" key="1">
    <citation type="submission" date="2023-12" db="EMBL/GenBank/DDBJ databases">
        <authorList>
            <person name="Easwaran N."/>
            <person name="Lazarus H.P.S."/>
        </authorList>
    </citation>
    <scope>NUCLEOTIDE SEQUENCE [LARGE SCALE GENOMIC DNA]</scope>
    <source>
        <strain evidence="1 2">VIT-2023</strain>
    </source>
</reference>
<evidence type="ECO:0000313" key="1">
    <source>
        <dbReference type="EMBL" id="MEI4463798.1"/>
    </source>
</evidence>
<dbReference type="EMBL" id="JBAWKY010000006">
    <property type="protein sequence ID" value="MEI4463798.1"/>
    <property type="molecule type" value="Genomic_DNA"/>
</dbReference>
<comment type="caution">
    <text evidence="1">The sequence shown here is derived from an EMBL/GenBank/DDBJ whole genome shotgun (WGS) entry which is preliminary data.</text>
</comment>
<dbReference type="Proteomes" id="UP001387110">
    <property type="component" value="Unassembled WGS sequence"/>
</dbReference>
<accession>A0ABU8ENL7</accession>
<evidence type="ECO:0000313" key="2">
    <source>
        <dbReference type="Proteomes" id="UP001387110"/>
    </source>
</evidence>
<proteinExistence type="predicted"/>
<keyword evidence="2" id="KW-1185">Reference proteome</keyword>
<organism evidence="1 2">
    <name type="scientific">Exiguobacterium indicum</name>
    <dbReference type="NCBI Taxonomy" id="296995"/>
    <lineage>
        <taxon>Bacteria</taxon>
        <taxon>Bacillati</taxon>
        <taxon>Bacillota</taxon>
        <taxon>Bacilli</taxon>
        <taxon>Bacillales</taxon>
        <taxon>Bacillales Family XII. Incertae Sedis</taxon>
        <taxon>Exiguobacterium</taxon>
    </lineage>
</organism>
<dbReference type="RefSeq" id="WP_336449656.1">
    <property type="nucleotide sequence ID" value="NZ_JBAWKY010000006.1"/>
</dbReference>
<name>A0ABU8ENL7_9BACL</name>
<sequence>MQSIIEHGYALGEAVSVSMIVELLKVLYAKIRTRESVSVEMSDASSAKKESIGMN</sequence>
<protein>
    <submittedName>
        <fullName evidence="1">Uncharacterized protein</fullName>
    </submittedName>
</protein>
<gene>
    <name evidence="1" type="ORF">SZL87_15340</name>
</gene>